<dbReference type="Pfam" id="PF06299">
    <property type="entry name" value="DUF1045"/>
    <property type="match status" value="1"/>
</dbReference>
<sequence length="229" mass="24521">METFERYAVYYAPEPGPLASFAAGWLGWDPASGTCPEPVAVEGLPRPRAALTEEPRRYGFHGTLKPPFRLAAGSSRAALEDDLAGLATGLAAAGADGLALTRIGGFLALTPDGDSRAIARVAAEVVAGLDRHRAPAPPEEIARRRATGLSPRQEAHLAHWGYPYVMDEFRFHLTLTGKLAPDEAGAVEAALAPHLAPLLPRPFRLADLCLFGEDAERRFHLIARFPLTG</sequence>
<name>A0ABQ5LX94_9RHOB</name>
<dbReference type="PIRSF" id="PIRSF033328">
    <property type="entry name" value="Phest_Mll4975"/>
    <property type="match status" value="1"/>
</dbReference>
<accession>A0ABQ5LX94</accession>
<dbReference type="EMBL" id="BROH01000013">
    <property type="protein sequence ID" value="GKY89544.1"/>
    <property type="molecule type" value="Genomic_DNA"/>
</dbReference>
<organism evidence="1 2">
    <name type="scientific">Sinisalibacter aestuarii</name>
    <dbReference type="NCBI Taxonomy" id="2949426"/>
    <lineage>
        <taxon>Bacteria</taxon>
        <taxon>Pseudomonadati</taxon>
        <taxon>Pseudomonadota</taxon>
        <taxon>Alphaproteobacteria</taxon>
        <taxon>Rhodobacterales</taxon>
        <taxon>Roseobacteraceae</taxon>
        <taxon>Sinisalibacter</taxon>
    </lineage>
</organism>
<keyword evidence="2" id="KW-1185">Reference proteome</keyword>
<dbReference type="RefSeq" id="WP_281843567.1">
    <property type="nucleotide sequence ID" value="NZ_BROH01000013.1"/>
</dbReference>
<dbReference type="Proteomes" id="UP001144205">
    <property type="component" value="Unassembled WGS sequence"/>
</dbReference>
<proteinExistence type="predicted"/>
<evidence type="ECO:0000313" key="1">
    <source>
        <dbReference type="EMBL" id="GKY89544.1"/>
    </source>
</evidence>
<evidence type="ECO:0000313" key="2">
    <source>
        <dbReference type="Proteomes" id="UP001144205"/>
    </source>
</evidence>
<comment type="caution">
    <text evidence="1">The sequence shown here is derived from an EMBL/GenBank/DDBJ whole genome shotgun (WGS) entry which is preliminary data.</text>
</comment>
<dbReference type="InterPro" id="IPR009389">
    <property type="entry name" value="DUF1045"/>
</dbReference>
<reference evidence="1" key="1">
    <citation type="journal article" date="2023" name="Int. J. Syst. Evol. Microbiol.">
        <title>Sinisalibacter aestuarii sp. nov., isolated from estuarine sediment of the Arakawa River.</title>
        <authorList>
            <person name="Arafat S.T."/>
            <person name="Hirano S."/>
            <person name="Sato A."/>
            <person name="Takeuchi K."/>
            <person name="Yasuda T."/>
            <person name="Terahara T."/>
            <person name="Hamada M."/>
            <person name="Kobayashi T."/>
        </authorList>
    </citation>
    <scope>NUCLEOTIDE SEQUENCE</scope>
    <source>
        <strain evidence="1">B-399</strain>
    </source>
</reference>
<protein>
    <submittedName>
        <fullName evidence="1">Phosphonate metabolism protein</fullName>
    </submittedName>
</protein>
<gene>
    <name evidence="1" type="ORF">STA1M1_34130</name>
</gene>